<dbReference type="AlphaFoldDB" id="A0A2A4JNL9"/>
<gene>
    <name evidence="2" type="ORF">B5V51_14841</name>
</gene>
<feature type="compositionally biased region" description="Polar residues" evidence="1">
    <location>
        <begin position="940"/>
        <end position="957"/>
    </location>
</feature>
<proteinExistence type="predicted"/>
<evidence type="ECO:0000313" key="2">
    <source>
        <dbReference type="EMBL" id="PCG73409.1"/>
    </source>
</evidence>
<feature type="compositionally biased region" description="Basic and acidic residues" evidence="1">
    <location>
        <begin position="975"/>
        <end position="984"/>
    </location>
</feature>
<feature type="region of interest" description="Disordered" evidence="1">
    <location>
        <begin position="940"/>
        <end position="984"/>
    </location>
</feature>
<comment type="caution">
    <text evidence="2">The sequence shown here is derived from an EMBL/GenBank/DDBJ whole genome shotgun (WGS) entry which is preliminary data.</text>
</comment>
<accession>A0A2A4JNL9</accession>
<sequence length="1072" mass="123216">MILLSGLQKEDLDAGTLEKLSRHNVNIDDMNNEERRQECLLDSYSLKGNDTKNNAAEVQVQTTKAYTVTSERAENYVSVEKLPTTRARTENNIVDKTILYNYPNINKNKSILDQHKHVTPKLSPIVIAPPIKVLNNNKIINSLANAQKDDENKGLQIEFQNQPDVETIMNFWSKLTQHAKTVVTSLPALPTMPTISEEKNITTTVRILSPQQENANAKNMAFISKLLTDFLETQTRPTTQKTTTEGNTNYLPIEYTEKENQYGINEELFKLLPTKTNEPKNEKNEAIKRIKVTQDDVYANKDILTPMSEESNSMLFKFSKPQNIQDMAYNLILNEPKIKVLNPAKAANSGPIKFWEQFKPKHKPQKVLNLGKDPSQNFAPYNNQFIAALTENDSVKQLNTFRGNKFLNRTVNKSENFDSSSNRVKIRPGHIKRTKIDKTFKGENVRFKTLLPSIKNAKQNDRTTNNLSKFSYEELNKSEQNDNDFTITLEDARQDRLPETNYDQYNDEPKTVRTMKPRLLELSNGNENEDMPPEIKESERIEEDAVLEIKSIPERYKFEQHKERRMPENELIPTQNFGSKVLEPEAIPANILQEIAEKVKQIVLKDIGKEATTVRLTPPEPTETREYSTSTMSTTLAPTTVTSTTVAPTTTTTTAPTTVTPSTTTAIITISDTQSTLQKEITEANQVINRLMEIFKELKSLKPVELFAHQMPLNTTVIVPTTVQATTRLPDIQQTYQQDAFNPYIMKGPAIKTVDVNPYLKGIMPVQRQAAYNSKFPVIQINDNRPSAITIQTNDDEIAPLAIQISQPQKVINQHIVVTTKRSVDKIKEELVRESKKRIDDSILLPIEDSNHREKHKIQSDYSKKVRFGESQKRQDFHDQYSYKSRFIKDREKSWHSREYNEKFHHFDNHAMGSRFRQESIHYPGGISNLENLDRQKGLSNSESLSYNGGINRPSFTHHNEKPRIKQSGTFSQSDYDHEPRYESKKFHEKLERIENRPRHSWKEVKTMPTDTSYDEVSARQQEPMVKVKQRTRFDDSHFTNFLKSQQKVTDMLEKILANNMKNSSPNSVEVP</sequence>
<name>A0A2A4JNL9_HELVI</name>
<organism evidence="2">
    <name type="scientific">Heliothis virescens</name>
    <name type="common">Tobacco budworm moth</name>
    <dbReference type="NCBI Taxonomy" id="7102"/>
    <lineage>
        <taxon>Eukaryota</taxon>
        <taxon>Metazoa</taxon>
        <taxon>Ecdysozoa</taxon>
        <taxon>Arthropoda</taxon>
        <taxon>Hexapoda</taxon>
        <taxon>Insecta</taxon>
        <taxon>Pterygota</taxon>
        <taxon>Neoptera</taxon>
        <taxon>Endopterygota</taxon>
        <taxon>Lepidoptera</taxon>
        <taxon>Glossata</taxon>
        <taxon>Ditrysia</taxon>
        <taxon>Noctuoidea</taxon>
        <taxon>Noctuidae</taxon>
        <taxon>Heliothinae</taxon>
        <taxon>Heliothis</taxon>
    </lineage>
</organism>
<reference evidence="2" key="1">
    <citation type="submission" date="2017-09" db="EMBL/GenBank/DDBJ databases">
        <title>Contemporary evolution of a Lepidopteran species, Heliothis virescens, in response to modern agricultural practices.</title>
        <authorList>
            <person name="Fritz M.L."/>
            <person name="Deyonke A.M."/>
            <person name="Papanicolaou A."/>
            <person name="Micinski S."/>
            <person name="Westbrook J."/>
            <person name="Gould F."/>
        </authorList>
    </citation>
    <scope>NUCLEOTIDE SEQUENCE [LARGE SCALE GENOMIC DNA]</scope>
    <source>
        <strain evidence="2">HvINT-</strain>
        <tissue evidence="2">Whole body</tissue>
    </source>
</reference>
<evidence type="ECO:0000256" key="1">
    <source>
        <dbReference type="SAM" id="MobiDB-lite"/>
    </source>
</evidence>
<protein>
    <submittedName>
        <fullName evidence="2">Uncharacterized protein</fullName>
    </submittedName>
</protein>
<dbReference type="EMBL" id="NWSH01000949">
    <property type="protein sequence ID" value="PCG73409.1"/>
    <property type="molecule type" value="Genomic_DNA"/>
</dbReference>